<reference evidence="2" key="1">
    <citation type="submission" date="2018-05" db="EMBL/GenBank/DDBJ databases">
        <title>Draft genome of Mucuna pruriens seed.</title>
        <authorList>
            <person name="Nnadi N.E."/>
            <person name="Vos R."/>
            <person name="Hasami M.H."/>
            <person name="Devisetty U.K."/>
            <person name="Aguiy J.C."/>
        </authorList>
    </citation>
    <scope>NUCLEOTIDE SEQUENCE [LARGE SCALE GENOMIC DNA]</scope>
    <source>
        <strain evidence="2">JCA_2017</strain>
    </source>
</reference>
<feature type="compositionally biased region" description="Low complexity" evidence="1">
    <location>
        <begin position="92"/>
        <end position="113"/>
    </location>
</feature>
<accession>A0A371H630</accession>
<evidence type="ECO:0000313" key="2">
    <source>
        <dbReference type="EMBL" id="RDX98231.1"/>
    </source>
</evidence>
<feature type="non-terminal residue" evidence="2">
    <location>
        <position position="1"/>
    </location>
</feature>
<evidence type="ECO:0000256" key="1">
    <source>
        <dbReference type="SAM" id="MobiDB-lite"/>
    </source>
</evidence>
<feature type="region of interest" description="Disordered" evidence="1">
    <location>
        <begin position="92"/>
        <end position="133"/>
    </location>
</feature>
<organism evidence="2 3">
    <name type="scientific">Mucuna pruriens</name>
    <name type="common">Velvet bean</name>
    <name type="synonym">Dolichos pruriens</name>
    <dbReference type="NCBI Taxonomy" id="157652"/>
    <lineage>
        <taxon>Eukaryota</taxon>
        <taxon>Viridiplantae</taxon>
        <taxon>Streptophyta</taxon>
        <taxon>Embryophyta</taxon>
        <taxon>Tracheophyta</taxon>
        <taxon>Spermatophyta</taxon>
        <taxon>Magnoliopsida</taxon>
        <taxon>eudicotyledons</taxon>
        <taxon>Gunneridae</taxon>
        <taxon>Pentapetalae</taxon>
        <taxon>rosids</taxon>
        <taxon>fabids</taxon>
        <taxon>Fabales</taxon>
        <taxon>Fabaceae</taxon>
        <taxon>Papilionoideae</taxon>
        <taxon>50 kb inversion clade</taxon>
        <taxon>NPAAA clade</taxon>
        <taxon>indigoferoid/millettioid clade</taxon>
        <taxon>Phaseoleae</taxon>
        <taxon>Mucuna</taxon>
    </lineage>
</organism>
<gene>
    <name evidence="2" type="ORF">CR513_18890</name>
</gene>
<dbReference type="AlphaFoldDB" id="A0A371H630"/>
<proteinExistence type="predicted"/>
<dbReference type="Proteomes" id="UP000257109">
    <property type="component" value="Unassembled WGS sequence"/>
</dbReference>
<feature type="compositionally biased region" description="Polar residues" evidence="1">
    <location>
        <begin position="117"/>
        <end position="126"/>
    </location>
</feature>
<sequence>MSPLEKLTASRTKRSKVVRGDRLVCRCTLVDPILSILANRGKPSPFNHGDRRGRWSHRIHTLFLSSFDPLYDLDPKIEITLRRLRKSRNIVVSNSSNSISSSDNSSPVTNTSDFVGYSSTNNFAEPEQMENND</sequence>
<dbReference type="EMBL" id="QJKJ01003491">
    <property type="protein sequence ID" value="RDX98231.1"/>
    <property type="molecule type" value="Genomic_DNA"/>
</dbReference>
<comment type="caution">
    <text evidence="2">The sequence shown here is derived from an EMBL/GenBank/DDBJ whole genome shotgun (WGS) entry which is preliminary data.</text>
</comment>
<evidence type="ECO:0000313" key="3">
    <source>
        <dbReference type="Proteomes" id="UP000257109"/>
    </source>
</evidence>
<keyword evidence="3" id="KW-1185">Reference proteome</keyword>
<name>A0A371H630_MUCPR</name>
<protein>
    <submittedName>
        <fullName evidence="2">Uncharacterized protein</fullName>
    </submittedName>
</protein>